<dbReference type="GO" id="GO:0060255">
    <property type="term" value="P:regulation of macromolecule metabolic process"/>
    <property type="evidence" value="ECO:0007669"/>
    <property type="project" value="UniProtKB-ARBA"/>
</dbReference>
<evidence type="ECO:0000256" key="8">
    <source>
        <dbReference type="ARBA" id="ARBA00022692"/>
    </source>
</evidence>
<dbReference type="CDD" id="cd00054">
    <property type="entry name" value="EGF_CA"/>
    <property type="match status" value="4"/>
</dbReference>
<keyword evidence="8 18" id="KW-0812">Transmembrane</keyword>
<evidence type="ECO:0000256" key="9">
    <source>
        <dbReference type="ARBA" id="ARBA00022729"/>
    </source>
</evidence>
<evidence type="ECO:0000256" key="17">
    <source>
        <dbReference type="PROSITE-ProRule" id="PRU00076"/>
    </source>
</evidence>
<keyword evidence="21" id="KW-1185">Reference proteome</keyword>
<keyword evidence="15 17" id="KW-1015">Disulfide bond</keyword>
<evidence type="ECO:0000256" key="13">
    <source>
        <dbReference type="ARBA" id="ARBA00022989"/>
    </source>
</evidence>
<keyword evidence="11" id="KW-0221">Differentiation</keyword>
<dbReference type="GO" id="GO:0051241">
    <property type="term" value="P:negative regulation of multicellular organismal process"/>
    <property type="evidence" value="ECO:0007669"/>
    <property type="project" value="UniProtKB-ARBA"/>
</dbReference>
<dbReference type="GO" id="GO:0009967">
    <property type="term" value="P:positive regulation of signal transduction"/>
    <property type="evidence" value="ECO:0007669"/>
    <property type="project" value="UniProtKB-ARBA"/>
</dbReference>
<dbReference type="GO" id="GO:0080090">
    <property type="term" value="P:regulation of primary metabolic process"/>
    <property type="evidence" value="ECO:0007669"/>
    <property type="project" value="UniProtKB-ARBA"/>
</dbReference>
<evidence type="ECO:0000256" key="1">
    <source>
        <dbReference type="ARBA" id="ARBA00004247"/>
    </source>
</evidence>
<dbReference type="GO" id="GO:0016324">
    <property type="term" value="C:apical plasma membrane"/>
    <property type="evidence" value="ECO:0007669"/>
    <property type="project" value="UniProtKB-SubCell"/>
</dbReference>
<dbReference type="FunFam" id="2.10.25.10:FF:000230">
    <property type="entry name" value="Delta-like protein"/>
    <property type="match status" value="1"/>
</dbReference>
<dbReference type="PROSITE" id="PS50026">
    <property type="entry name" value="EGF_3"/>
    <property type="match status" value="4"/>
</dbReference>
<dbReference type="PROSITE" id="PS00010">
    <property type="entry name" value="ASX_HYDROXYL"/>
    <property type="match status" value="3"/>
</dbReference>
<dbReference type="GO" id="GO:0051093">
    <property type="term" value="P:negative regulation of developmental process"/>
    <property type="evidence" value="ECO:0007669"/>
    <property type="project" value="UniProtKB-ARBA"/>
</dbReference>
<accession>A0ABD0LDK7</accession>
<dbReference type="PROSITE" id="PS00022">
    <property type="entry name" value="EGF_1"/>
    <property type="match status" value="3"/>
</dbReference>
<evidence type="ECO:0000256" key="3">
    <source>
        <dbReference type="ARBA" id="ARBA00022473"/>
    </source>
</evidence>
<comment type="caution">
    <text evidence="17">Lacks conserved residue(s) required for the propagation of feature annotation.</text>
</comment>
<dbReference type="GO" id="GO:0048592">
    <property type="term" value="P:eye morphogenesis"/>
    <property type="evidence" value="ECO:0007669"/>
    <property type="project" value="UniProtKB-ARBA"/>
</dbReference>
<reference evidence="20 21" key="1">
    <citation type="journal article" date="2023" name="Sci. Data">
        <title>Genome assembly of the Korean intertidal mud-creeper Batillaria attramentaria.</title>
        <authorList>
            <person name="Patra A.K."/>
            <person name="Ho P.T."/>
            <person name="Jun S."/>
            <person name="Lee S.J."/>
            <person name="Kim Y."/>
            <person name="Won Y.J."/>
        </authorList>
    </citation>
    <scope>NUCLEOTIDE SEQUENCE [LARGE SCALE GENOMIC DNA]</scope>
    <source>
        <strain evidence="20">Wonlab-2016</strain>
    </source>
</reference>
<feature type="domain" description="EGF-like" evidence="19">
    <location>
        <begin position="73"/>
        <end position="110"/>
    </location>
</feature>
<keyword evidence="3" id="KW-0217">Developmental protein</keyword>
<keyword evidence="13 18" id="KW-1133">Transmembrane helix</keyword>
<evidence type="ECO:0000256" key="10">
    <source>
        <dbReference type="ARBA" id="ARBA00022737"/>
    </source>
</evidence>
<feature type="domain" description="EGF-like" evidence="19">
    <location>
        <begin position="112"/>
        <end position="148"/>
    </location>
</feature>
<dbReference type="Proteomes" id="UP001519460">
    <property type="component" value="Unassembled WGS sequence"/>
</dbReference>
<dbReference type="PANTHER" id="PTHR24044:SF506">
    <property type="entry name" value="NEUROGENIC LOCUS NOTCH HOMOLOG PROTEIN 2-LIKE"/>
    <property type="match status" value="1"/>
</dbReference>
<evidence type="ECO:0000256" key="16">
    <source>
        <dbReference type="ARBA" id="ARBA00023180"/>
    </source>
</evidence>
<comment type="caution">
    <text evidence="20">The sequence shown here is derived from an EMBL/GenBank/DDBJ whole genome shotgun (WGS) entry which is preliminary data.</text>
</comment>
<evidence type="ECO:0000256" key="6">
    <source>
        <dbReference type="ARBA" id="ARBA00022536"/>
    </source>
</evidence>
<keyword evidence="16" id="KW-0325">Glycoprotein</keyword>
<dbReference type="InterPro" id="IPR018097">
    <property type="entry name" value="EGF_Ca-bd_CS"/>
</dbReference>
<evidence type="ECO:0000256" key="18">
    <source>
        <dbReference type="SAM" id="Phobius"/>
    </source>
</evidence>
<dbReference type="AlphaFoldDB" id="A0ABD0LDK7"/>
<keyword evidence="5" id="KW-0964">Secreted</keyword>
<evidence type="ECO:0000256" key="11">
    <source>
        <dbReference type="ARBA" id="ARBA00022782"/>
    </source>
</evidence>
<feature type="disulfide bond" evidence="17">
    <location>
        <begin position="61"/>
        <end position="70"/>
    </location>
</feature>
<evidence type="ECO:0000256" key="7">
    <source>
        <dbReference type="ARBA" id="ARBA00022553"/>
    </source>
</evidence>
<dbReference type="GO" id="GO:0000902">
    <property type="term" value="P:cell morphogenesis"/>
    <property type="evidence" value="ECO:0007669"/>
    <property type="project" value="UniProtKB-ARBA"/>
</dbReference>
<evidence type="ECO:0000256" key="14">
    <source>
        <dbReference type="ARBA" id="ARBA00023136"/>
    </source>
</evidence>
<evidence type="ECO:0000256" key="15">
    <source>
        <dbReference type="ARBA" id="ARBA00023157"/>
    </source>
</evidence>
<gene>
    <name evidence="20" type="ORF">BaRGS_00011609</name>
</gene>
<evidence type="ECO:0000256" key="2">
    <source>
        <dbReference type="ARBA" id="ARBA00004613"/>
    </source>
</evidence>
<feature type="disulfide bond" evidence="17">
    <location>
        <begin position="176"/>
        <end position="185"/>
    </location>
</feature>
<evidence type="ECO:0000256" key="12">
    <source>
        <dbReference type="ARBA" id="ARBA00022837"/>
    </source>
</evidence>
<dbReference type="InterPro" id="IPR000742">
    <property type="entry name" value="EGF"/>
</dbReference>
<keyword evidence="10" id="KW-0677">Repeat</keyword>
<dbReference type="InterPro" id="IPR001881">
    <property type="entry name" value="EGF-like_Ca-bd_dom"/>
</dbReference>
<sequence length="507" mass="57270">MFIPVLTPSFTLQCIGSYEPTNWLQSVNYSITVVDIDNCVDNLCQNGATCADQVNGYGCICKPGYTSWLCEEDVDECASNPCRNGGNCTQHVINGYNCTCAIGFVGDNCEINFDECSTEPCRNGATCENLYNDYRCVCVPGFAGKKCESDVDECASYPCKNGAQCMDLFGDYICTCRIGFKGRHCQFDLRVFLDFRPSPRITYTKYASVDVICCRPPDVDSSEMHELAIYLTQDRLPPKMWLVANMVKTDNGFKTRNVVKFTKSSVIEDEDKMCLTFSMGQATCEDSGLYTCRATYSVHGFAGKQTEERSEELVIQVMPGVVITQVVKKANLFVENENVTFHCNETFPLTYDKPLWRWEMKETPETNWKTYSKADIRVSKPVMVDGCRQWQTTTLTHKIKYPDDNGTMYRCHIFQHGALMGPVGLFTVDKVTSAAKLDVAASKNAGEVTWLSSMKSLGMYLAFGMTVTVAALTVFAYIHHQQTIKNREKEEREQRMWRCRRLPTAYE</sequence>
<dbReference type="FunFam" id="2.10.25.10:FF:000247">
    <property type="entry name" value="Delta/notch like EGF repeat containing"/>
    <property type="match status" value="1"/>
</dbReference>
<dbReference type="PRINTS" id="PR00010">
    <property type="entry name" value="EGFBLOOD"/>
</dbReference>
<proteinExistence type="predicted"/>
<dbReference type="Gene3D" id="2.10.25.10">
    <property type="entry name" value="Laminin"/>
    <property type="match status" value="4"/>
</dbReference>
<dbReference type="FunFam" id="2.10.25.10:FF:000565">
    <property type="entry name" value="Predicted protein"/>
    <property type="match status" value="1"/>
</dbReference>
<dbReference type="PANTHER" id="PTHR24044">
    <property type="entry name" value="NOTCH LIGAND FAMILY MEMBER"/>
    <property type="match status" value="1"/>
</dbReference>
<keyword evidence="4" id="KW-1003">Cell membrane</keyword>
<keyword evidence="9" id="KW-0732">Signal</keyword>
<dbReference type="GO" id="GO:0008593">
    <property type="term" value="P:regulation of Notch signaling pathway"/>
    <property type="evidence" value="ECO:0007669"/>
    <property type="project" value="UniProtKB-ARBA"/>
</dbReference>
<feature type="disulfide bond" evidence="17">
    <location>
        <begin position="100"/>
        <end position="109"/>
    </location>
</feature>
<feature type="domain" description="EGF-like" evidence="19">
    <location>
        <begin position="150"/>
        <end position="186"/>
    </location>
</feature>
<feature type="transmembrane region" description="Helical" evidence="18">
    <location>
        <begin position="457"/>
        <end position="478"/>
    </location>
</feature>
<dbReference type="GO" id="GO:0048666">
    <property type="term" value="P:neuron development"/>
    <property type="evidence" value="ECO:0007669"/>
    <property type="project" value="UniProtKB-ARBA"/>
</dbReference>
<feature type="disulfide bond" evidence="17">
    <location>
        <begin position="138"/>
        <end position="147"/>
    </location>
</feature>
<keyword evidence="7" id="KW-0597">Phosphoprotein</keyword>
<dbReference type="SUPFAM" id="SSF57196">
    <property type="entry name" value="EGF/Laminin"/>
    <property type="match status" value="4"/>
</dbReference>
<dbReference type="Pfam" id="PF12661">
    <property type="entry name" value="hEGF"/>
    <property type="match status" value="1"/>
</dbReference>
<dbReference type="FunFam" id="2.10.25.10:FF:000045">
    <property type="entry name" value="Slit guidance ligand 2"/>
    <property type="match status" value="1"/>
</dbReference>
<protein>
    <recommendedName>
        <fullName evidence="19">EGF-like domain-containing protein</fullName>
    </recommendedName>
</protein>
<keyword evidence="12" id="KW-0106">Calcium</keyword>
<evidence type="ECO:0000256" key="5">
    <source>
        <dbReference type="ARBA" id="ARBA00022525"/>
    </source>
</evidence>
<keyword evidence="6 17" id="KW-0245">EGF-like domain</keyword>
<feature type="domain" description="EGF-like" evidence="19">
    <location>
        <begin position="35"/>
        <end position="71"/>
    </location>
</feature>
<dbReference type="GO" id="GO:0120025">
    <property type="term" value="C:plasma membrane bounded cell projection"/>
    <property type="evidence" value="ECO:0007669"/>
    <property type="project" value="UniProtKB-ARBA"/>
</dbReference>
<dbReference type="Pfam" id="PF00008">
    <property type="entry name" value="EGF"/>
    <property type="match status" value="3"/>
</dbReference>
<evidence type="ECO:0000313" key="21">
    <source>
        <dbReference type="Proteomes" id="UP001519460"/>
    </source>
</evidence>
<dbReference type="PROSITE" id="PS01186">
    <property type="entry name" value="EGF_2"/>
    <property type="match status" value="4"/>
</dbReference>
<evidence type="ECO:0000259" key="19">
    <source>
        <dbReference type="PROSITE" id="PS50026"/>
    </source>
</evidence>
<dbReference type="SMART" id="SM00181">
    <property type="entry name" value="EGF"/>
    <property type="match status" value="4"/>
</dbReference>
<dbReference type="PROSITE" id="PS01187">
    <property type="entry name" value="EGF_CA"/>
    <property type="match status" value="1"/>
</dbReference>
<dbReference type="GO" id="GO:0003002">
    <property type="term" value="P:regionalization"/>
    <property type="evidence" value="ECO:0007669"/>
    <property type="project" value="UniProtKB-ARBA"/>
</dbReference>
<comment type="subcellular location">
    <subcellularLocation>
        <location evidence="1">Apical cell membrane</location>
        <topology evidence="1">Single-pass type I membrane protein</topology>
    </subcellularLocation>
    <subcellularLocation>
        <location evidence="2">Secreted</location>
    </subcellularLocation>
</comment>
<evidence type="ECO:0000256" key="4">
    <source>
        <dbReference type="ARBA" id="ARBA00022475"/>
    </source>
</evidence>
<evidence type="ECO:0000313" key="20">
    <source>
        <dbReference type="EMBL" id="KAK7497079.1"/>
    </source>
</evidence>
<dbReference type="GO" id="GO:0005576">
    <property type="term" value="C:extracellular region"/>
    <property type="evidence" value="ECO:0007669"/>
    <property type="project" value="UniProtKB-SubCell"/>
</dbReference>
<dbReference type="InterPro" id="IPR013032">
    <property type="entry name" value="EGF-like_CS"/>
</dbReference>
<name>A0ABD0LDK7_9CAEN</name>
<dbReference type="GO" id="GO:0042063">
    <property type="term" value="P:gliogenesis"/>
    <property type="evidence" value="ECO:0007669"/>
    <property type="project" value="UniProtKB-ARBA"/>
</dbReference>
<dbReference type="SMART" id="SM00179">
    <property type="entry name" value="EGF_CA"/>
    <property type="match status" value="4"/>
</dbReference>
<organism evidence="20 21">
    <name type="scientific">Batillaria attramentaria</name>
    <dbReference type="NCBI Taxonomy" id="370345"/>
    <lineage>
        <taxon>Eukaryota</taxon>
        <taxon>Metazoa</taxon>
        <taxon>Spiralia</taxon>
        <taxon>Lophotrochozoa</taxon>
        <taxon>Mollusca</taxon>
        <taxon>Gastropoda</taxon>
        <taxon>Caenogastropoda</taxon>
        <taxon>Sorbeoconcha</taxon>
        <taxon>Cerithioidea</taxon>
        <taxon>Batillariidae</taxon>
        <taxon>Batillaria</taxon>
    </lineage>
</organism>
<dbReference type="EMBL" id="JACVVK020000061">
    <property type="protein sequence ID" value="KAK7497079.1"/>
    <property type="molecule type" value="Genomic_DNA"/>
</dbReference>
<keyword evidence="14 18" id="KW-0472">Membrane</keyword>
<dbReference type="InterPro" id="IPR050906">
    <property type="entry name" value="Notch_signaling"/>
</dbReference>
<dbReference type="InterPro" id="IPR000152">
    <property type="entry name" value="EGF-type_Asp/Asn_hydroxyl_site"/>
</dbReference>